<evidence type="ECO:0000313" key="2">
    <source>
        <dbReference type="EMBL" id="CAG7730430.1"/>
    </source>
</evidence>
<organism evidence="2 3">
    <name type="scientific">Allacma fusca</name>
    <dbReference type="NCBI Taxonomy" id="39272"/>
    <lineage>
        <taxon>Eukaryota</taxon>
        <taxon>Metazoa</taxon>
        <taxon>Ecdysozoa</taxon>
        <taxon>Arthropoda</taxon>
        <taxon>Hexapoda</taxon>
        <taxon>Collembola</taxon>
        <taxon>Symphypleona</taxon>
        <taxon>Sminthuridae</taxon>
        <taxon>Allacma</taxon>
    </lineage>
</organism>
<dbReference type="OrthoDB" id="8296054at2759"/>
<sequence>MPGGMKLVIDGNTYSFKTDLCSGGIFFKQPVHIELSCLHGYYLKRPNGCSMEGNSIISGQNYACQRVNKDKSKMVQALVPVTNPDQPLDHTLTFFDDPNTLKNLRRYTYVRGLEGAYEDSGSDPVGVIVTNPQKTPKINIAKLCYQAKAPHTASSYMSRLPRTVNLDVSTTKIFTRGCDSGSVAFPWGKETVFNFTEGYSAQDIFSNEIMAVLSGVGETSVPQITSHEIWGGLAYCLQANTQVSSTGTIKMRGIQPPLESLQSFCSKPSGRTAAMVPGQKRKRRSLRRKTRDVETSIEFNTLMTCVSTCWKNNADKCHENPPQANQMPFCPPYCGGKKRTRHHESDPDFVGKKRKREAPFPFNIPFKVSPNRFKRKYPAPLNNPNHGYGPSVVMKMF</sequence>
<evidence type="ECO:0000256" key="1">
    <source>
        <dbReference type="SAM" id="MobiDB-lite"/>
    </source>
</evidence>
<accession>A0A8J2P3C5</accession>
<name>A0A8J2P3C5_9HEXA</name>
<dbReference type="AlphaFoldDB" id="A0A8J2P3C5"/>
<dbReference type="EMBL" id="CAJVCH010194190">
    <property type="protein sequence ID" value="CAG7730430.1"/>
    <property type="molecule type" value="Genomic_DNA"/>
</dbReference>
<keyword evidence="3" id="KW-1185">Reference proteome</keyword>
<reference evidence="2" key="1">
    <citation type="submission" date="2021-06" db="EMBL/GenBank/DDBJ databases">
        <authorList>
            <person name="Hodson N. C."/>
            <person name="Mongue J. A."/>
            <person name="Jaron S. K."/>
        </authorList>
    </citation>
    <scope>NUCLEOTIDE SEQUENCE</scope>
</reference>
<feature type="compositionally biased region" description="Basic residues" evidence="1">
    <location>
        <begin position="279"/>
        <end position="290"/>
    </location>
</feature>
<gene>
    <name evidence="2" type="ORF">AFUS01_LOCUS19076</name>
</gene>
<dbReference type="Proteomes" id="UP000708208">
    <property type="component" value="Unassembled WGS sequence"/>
</dbReference>
<protein>
    <submittedName>
        <fullName evidence="2">Uncharacterized protein</fullName>
    </submittedName>
</protein>
<comment type="caution">
    <text evidence="2">The sequence shown here is derived from an EMBL/GenBank/DDBJ whole genome shotgun (WGS) entry which is preliminary data.</text>
</comment>
<feature type="region of interest" description="Disordered" evidence="1">
    <location>
        <begin position="269"/>
        <end position="291"/>
    </location>
</feature>
<evidence type="ECO:0000313" key="3">
    <source>
        <dbReference type="Proteomes" id="UP000708208"/>
    </source>
</evidence>
<proteinExistence type="predicted"/>